<feature type="domain" description="MoaB/Mog" evidence="6">
    <location>
        <begin position="106"/>
        <end position="164"/>
    </location>
</feature>
<dbReference type="InterPro" id="IPR001453">
    <property type="entry name" value="MoaB/Mog_dom"/>
</dbReference>
<dbReference type="GO" id="GO:0005829">
    <property type="term" value="C:cytosol"/>
    <property type="evidence" value="ECO:0007669"/>
    <property type="project" value="TreeGrafter"/>
</dbReference>
<dbReference type="RefSeq" id="XP_005826588.1">
    <property type="nucleotide sequence ID" value="XM_005826531.1"/>
</dbReference>
<name>L1ITP5_GUITC</name>
<dbReference type="GO" id="GO:0006777">
    <property type="term" value="P:Mo-molybdopterin cofactor biosynthetic process"/>
    <property type="evidence" value="ECO:0007669"/>
    <property type="project" value="UniProtKB-UniRule"/>
</dbReference>
<dbReference type="InterPro" id="IPR038987">
    <property type="entry name" value="MoeA-like"/>
</dbReference>
<evidence type="ECO:0000256" key="3">
    <source>
        <dbReference type="ARBA" id="ARBA00012509"/>
    </source>
</evidence>
<gene>
    <name evidence="8" type="ORF">GUITHDRAFT_143386</name>
</gene>
<dbReference type="KEGG" id="gtt:GUITHDRAFT_143386"/>
<dbReference type="HOGENOM" id="CLU_1605845_0_0_1"/>
<dbReference type="SUPFAM" id="SSF53218">
    <property type="entry name" value="Molybdenum cofactor biosynthesis proteins"/>
    <property type="match status" value="1"/>
</dbReference>
<dbReference type="FunFam" id="2.170.190.11:FF:000001">
    <property type="entry name" value="Molybdopterin molybdenumtransferase"/>
    <property type="match status" value="1"/>
</dbReference>
<protein>
    <recommendedName>
        <fullName evidence="3">molybdopterin adenylyltransferase</fullName>
        <ecNumber evidence="3">2.7.7.75</ecNumber>
    </recommendedName>
</protein>
<dbReference type="GO" id="GO:0061599">
    <property type="term" value="F:molybdopterin molybdotransferase activity"/>
    <property type="evidence" value="ECO:0007669"/>
    <property type="project" value="UniProtKB-UniRule"/>
</dbReference>
<evidence type="ECO:0000259" key="7">
    <source>
        <dbReference type="Pfam" id="PF03453"/>
    </source>
</evidence>
<reference evidence="9" key="3">
    <citation type="submission" date="2016-03" db="UniProtKB">
        <authorList>
            <consortium name="EnsemblProtists"/>
        </authorList>
    </citation>
    <scope>IDENTIFICATION</scope>
</reference>
<dbReference type="GO" id="GO:0005524">
    <property type="term" value="F:ATP binding"/>
    <property type="evidence" value="ECO:0007669"/>
    <property type="project" value="UniProtKB-UniRule"/>
</dbReference>
<comment type="cofactor">
    <cofactor evidence="5">
        <name>Mg(2+)</name>
        <dbReference type="ChEBI" id="CHEBI:18420"/>
    </cofactor>
</comment>
<dbReference type="Gene3D" id="2.170.190.11">
    <property type="entry name" value="Molybdopterin biosynthesis moea protein, domain 3"/>
    <property type="match status" value="1"/>
</dbReference>
<dbReference type="OrthoDB" id="4349954at2759"/>
<dbReference type="InterPro" id="IPR036135">
    <property type="entry name" value="MoeA_linker/N_sf"/>
</dbReference>
<keyword evidence="5" id="KW-0460">Magnesium</keyword>
<accession>L1ITP5</accession>
<dbReference type="PANTHER" id="PTHR10192:SF5">
    <property type="entry name" value="GEPHYRIN"/>
    <property type="match status" value="1"/>
</dbReference>
<dbReference type="GO" id="GO:0046872">
    <property type="term" value="F:metal ion binding"/>
    <property type="evidence" value="ECO:0007669"/>
    <property type="project" value="UniProtKB-UniRule"/>
</dbReference>
<evidence type="ECO:0000256" key="5">
    <source>
        <dbReference type="RuleBase" id="RU365090"/>
    </source>
</evidence>
<dbReference type="STRING" id="905079.L1ITP5"/>
<comment type="similarity">
    <text evidence="5">Belongs to the MoeA family.</text>
</comment>
<dbReference type="Pfam" id="PF00994">
    <property type="entry name" value="MoCF_biosynth"/>
    <property type="match status" value="1"/>
</dbReference>
<dbReference type="SUPFAM" id="SSF63882">
    <property type="entry name" value="MoeA N-terminal region -like"/>
    <property type="match status" value="1"/>
</dbReference>
<organism evidence="8">
    <name type="scientific">Guillardia theta (strain CCMP2712)</name>
    <name type="common">Cryptophyte</name>
    <dbReference type="NCBI Taxonomy" id="905079"/>
    <lineage>
        <taxon>Eukaryota</taxon>
        <taxon>Cryptophyceae</taxon>
        <taxon>Pyrenomonadales</taxon>
        <taxon>Geminigeraceae</taxon>
        <taxon>Guillardia</taxon>
    </lineage>
</organism>
<dbReference type="PaxDb" id="55529-EKX39608"/>
<comment type="catalytic activity">
    <reaction evidence="5">
        <text>molybdopterin + ATP + H(+) = adenylyl-molybdopterin + diphosphate</text>
        <dbReference type="Rhea" id="RHEA:31331"/>
        <dbReference type="ChEBI" id="CHEBI:15378"/>
        <dbReference type="ChEBI" id="CHEBI:30616"/>
        <dbReference type="ChEBI" id="CHEBI:33019"/>
        <dbReference type="ChEBI" id="CHEBI:58698"/>
        <dbReference type="ChEBI" id="CHEBI:62727"/>
    </reaction>
</comment>
<evidence type="ECO:0000313" key="8">
    <source>
        <dbReference type="EMBL" id="EKX39608.1"/>
    </source>
</evidence>
<keyword evidence="10" id="KW-1185">Reference proteome</keyword>
<dbReference type="OMA" id="INNIPCF"/>
<reference evidence="10" key="2">
    <citation type="submission" date="2012-11" db="EMBL/GenBank/DDBJ databases">
        <authorList>
            <person name="Kuo A."/>
            <person name="Curtis B.A."/>
            <person name="Tanifuji G."/>
            <person name="Burki F."/>
            <person name="Gruber A."/>
            <person name="Irimia M."/>
            <person name="Maruyama S."/>
            <person name="Arias M.C."/>
            <person name="Ball S.G."/>
            <person name="Gile G.H."/>
            <person name="Hirakawa Y."/>
            <person name="Hopkins J.F."/>
            <person name="Rensing S.A."/>
            <person name="Schmutz J."/>
            <person name="Symeonidi A."/>
            <person name="Elias M."/>
            <person name="Eveleigh R.J."/>
            <person name="Herman E.K."/>
            <person name="Klute M.J."/>
            <person name="Nakayama T."/>
            <person name="Obornik M."/>
            <person name="Reyes-Prieto A."/>
            <person name="Armbrust E.V."/>
            <person name="Aves S.J."/>
            <person name="Beiko R.G."/>
            <person name="Coutinho P."/>
            <person name="Dacks J.B."/>
            <person name="Durnford D.G."/>
            <person name="Fast N.M."/>
            <person name="Green B.R."/>
            <person name="Grisdale C."/>
            <person name="Hempe F."/>
            <person name="Henrissat B."/>
            <person name="Hoppner M.P."/>
            <person name="Ishida K.-I."/>
            <person name="Kim E."/>
            <person name="Koreny L."/>
            <person name="Kroth P.G."/>
            <person name="Liu Y."/>
            <person name="Malik S.-B."/>
            <person name="Maier U.G."/>
            <person name="McRose D."/>
            <person name="Mock T."/>
            <person name="Neilson J.A."/>
            <person name="Onodera N.T."/>
            <person name="Poole A.M."/>
            <person name="Pritham E.J."/>
            <person name="Richards T.A."/>
            <person name="Rocap G."/>
            <person name="Roy S.W."/>
            <person name="Sarai C."/>
            <person name="Schaack S."/>
            <person name="Shirato S."/>
            <person name="Slamovits C.H."/>
            <person name="Spencer D.F."/>
            <person name="Suzuki S."/>
            <person name="Worden A.Z."/>
            <person name="Zauner S."/>
            <person name="Barry K."/>
            <person name="Bell C."/>
            <person name="Bharti A.K."/>
            <person name="Crow J.A."/>
            <person name="Grimwood J."/>
            <person name="Kramer R."/>
            <person name="Lindquist E."/>
            <person name="Lucas S."/>
            <person name="Salamov A."/>
            <person name="McFadden G.I."/>
            <person name="Lane C.E."/>
            <person name="Keeling P.J."/>
            <person name="Gray M.W."/>
            <person name="Grigoriev I.V."/>
            <person name="Archibald J.M."/>
        </authorList>
    </citation>
    <scope>NUCLEOTIDE SEQUENCE</scope>
    <source>
        <strain evidence="10">CCMP2712</strain>
    </source>
</reference>
<feature type="domain" description="MoeA N-terminal and linker" evidence="7">
    <location>
        <begin position="1"/>
        <end position="101"/>
    </location>
</feature>
<comment type="function">
    <text evidence="5">Catalyzes two steps in the biosynthesis of the molybdenum cofactor. In the first step, molybdopterin is adenylated. Subsequently, molybdate is inserted into adenylated molybdopterin and AMP is released.</text>
</comment>
<dbReference type="EnsemblProtists" id="EKX39608">
    <property type="protein sequence ID" value="EKX39608"/>
    <property type="gene ID" value="GUITHDRAFT_143386"/>
</dbReference>
<dbReference type="InterPro" id="IPR005110">
    <property type="entry name" value="MoeA_linker/N"/>
</dbReference>
<keyword evidence="5" id="KW-0479">Metal-binding</keyword>
<reference evidence="8 10" key="1">
    <citation type="journal article" date="2012" name="Nature">
        <title>Algal genomes reveal evolutionary mosaicism and the fate of nucleomorphs.</title>
        <authorList>
            <consortium name="DOE Joint Genome Institute"/>
            <person name="Curtis B.A."/>
            <person name="Tanifuji G."/>
            <person name="Burki F."/>
            <person name="Gruber A."/>
            <person name="Irimia M."/>
            <person name="Maruyama S."/>
            <person name="Arias M.C."/>
            <person name="Ball S.G."/>
            <person name="Gile G.H."/>
            <person name="Hirakawa Y."/>
            <person name="Hopkins J.F."/>
            <person name="Kuo A."/>
            <person name="Rensing S.A."/>
            <person name="Schmutz J."/>
            <person name="Symeonidi A."/>
            <person name="Elias M."/>
            <person name="Eveleigh R.J."/>
            <person name="Herman E.K."/>
            <person name="Klute M.J."/>
            <person name="Nakayama T."/>
            <person name="Obornik M."/>
            <person name="Reyes-Prieto A."/>
            <person name="Armbrust E.V."/>
            <person name="Aves S.J."/>
            <person name="Beiko R.G."/>
            <person name="Coutinho P."/>
            <person name="Dacks J.B."/>
            <person name="Durnford D.G."/>
            <person name="Fast N.M."/>
            <person name="Green B.R."/>
            <person name="Grisdale C.J."/>
            <person name="Hempel F."/>
            <person name="Henrissat B."/>
            <person name="Hoppner M.P."/>
            <person name="Ishida K."/>
            <person name="Kim E."/>
            <person name="Koreny L."/>
            <person name="Kroth P.G."/>
            <person name="Liu Y."/>
            <person name="Malik S.B."/>
            <person name="Maier U.G."/>
            <person name="McRose D."/>
            <person name="Mock T."/>
            <person name="Neilson J.A."/>
            <person name="Onodera N.T."/>
            <person name="Poole A.M."/>
            <person name="Pritham E.J."/>
            <person name="Richards T.A."/>
            <person name="Rocap G."/>
            <person name="Roy S.W."/>
            <person name="Sarai C."/>
            <person name="Schaack S."/>
            <person name="Shirato S."/>
            <person name="Slamovits C.H."/>
            <person name="Spencer D.F."/>
            <person name="Suzuki S."/>
            <person name="Worden A.Z."/>
            <person name="Zauner S."/>
            <person name="Barry K."/>
            <person name="Bell C."/>
            <person name="Bharti A.K."/>
            <person name="Crow J.A."/>
            <person name="Grimwood J."/>
            <person name="Kramer R."/>
            <person name="Lindquist E."/>
            <person name="Lucas S."/>
            <person name="Salamov A."/>
            <person name="McFadden G.I."/>
            <person name="Lane C.E."/>
            <person name="Keeling P.J."/>
            <person name="Gray M.W."/>
            <person name="Grigoriev I.V."/>
            <person name="Archibald J.M."/>
        </authorList>
    </citation>
    <scope>NUCLEOTIDE SEQUENCE</scope>
    <source>
        <strain evidence="8 10">CCMP2712</strain>
    </source>
</reference>
<dbReference type="AlphaFoldDB" id="L1ITP5"/>
<dbReference type="InterPro" id="IPR036425">
    <property type="entry name" value="MoaB/Mog-like_dom_sf"/>
</dbReference>
<sequence>MDGYAVVSSDGAGEFNIVGSSRAGASEGVSVSAGSVCYITTGAPLPAGADAVVMVEETLPGSSEGRVKISKAAKPRQNVREVGSDMATGERVLAAAAKVFSRPKVAIMSTGDELADVTASSPLTPGIIRDSNRNMLLAACEKLGAEVIDMGIVNDNSQALEQALDK</sequence>
<dbReference type="GeneID" id="17296386"/>
<evidence type="ECO:0000256" key="4">
    <source>
        <dbReference type="ARBA" id="ARBA00023150"/>
    </source>
</evidence>
<keyword evidence="5" id="KW-0500">Molybdenum</keyword>
<dbReference type="EC" id="2.7.7.75" evidence="3"/>
<dbReference type="UniPathway" id="UPA00344"/>
<dbReference type="GO" id="GO:0061598">
    <property type="term" value="F:molybdopterin adenylyltransferase activity"/>
    <property type="evidence" value="ECO:0007669"/>
    <property type="project" value="UniProtKB-UniRule"/>
</dbReference>
<evidence type="ECO:0000313" key="9">
    <source>
        <dbReference type="EnsemblProtists" id="EKX39608"/>
    </source>
</evidence>
<evidence type="ECO:0000313" key="10">
    <source>
        <dbReference type="Proteomes" id="UP000011087"/>
    </source>
</evidence>
<proteinExistence type="inferred from homology"/>
<keyword evidence="4 5" id="KW-0501">Molybdenum cofactor biosynthesis</keyword>
<dbReference type="Gene3D" id="3.40.980.10">
    <property type="entry name" value="MoaB/Mog-like domain"/>
    <property type="match status" value="1"/>
</dbReference>
<comment type="similarity">
    <text evidence="2">In the C-terminal section; belongs to the MoeA family.</text>
</comment>
<dbReference type="EMBL" id="JH993038">
    <property type="protein sequence ID" value="EKX39608.1"/>
    <property type="molecule type" value="Genomic_DNA"/>
</dbReference>
<evidence type="ECO:0000256" key="1">
    <source>
        <dbReference type="ARBA" id="ARBA00005046"/>
    </source>
</evidence>
<comment type="catalytic activity">
    <reaction evidence="5">
        <text>adenylyl-molybdopterin + molybdate = Mo-molybdopterin + AMP + H(+)</text>
        <dbReference type="Rhea" id="RHEA:35047"/>
        <dbReference type="ChEBI" id="CHEBI:15378"/>
        <dbReference type="ChEBI" id="CHEBI:36264"/>
        <dbReference type="ChEBI" id="CHEBI:62727"/>
        <dbReference type="ChEBI" id="CHEBI:71302"/>
        <dbReference type="ChEBI" id="CHEBI:456215"/>
    </reaction>
</comment>
<evidence type="ECO:0000259" key="6">
    <source>
        <dbReference type="Pfam" id="PF00994"/>
    </source>
</evidence>
<evidence type="ECO:0000256" key="2">
    <source>
        <dbReference type="ARBA" id="ARBA00008339"/>
    </source>
</evidence>
<dbReference type="eggNOG" id="KOG2371">
    <property type="taxonomic scope" value="Eukaryota"/>
</dbReference>
<comment type="pathway">
    <text evidence="1 5">Cofactor biosynthesis; molybdopterin biosynthesis.</text>
</comment>
<dbReference type="Pfam" id="PF03453">
    <property type="entry name" value="MoeA_N"/>
    <property type="match status" value="1"/>
</dbReference>
<dbReference type="Proteomes" id="UP000011087">
    <property type="component" value="Unassembled WGS sequence"/>
</dbReference>
<dbReference type="Gene3D" id="3.90.105.10">
    <property type="entry name" value="Molybdopterin biosynthesis moea protein, domain 2"/>
    <property type="match status" value="1"/>
</dbReference>
<keyword evidence="5" id="KW-0808">Transferase</keyword>
<dbReference type="PANTHER" id="PTHR10192">
    <property type="entry name" value="MOLYBDOPTERIN BIOSYNTHESIS PROTEIN"/>
    <property type="match status" value="1"/>
</dbReference>